<proteinExistence type="predicted"/>
<reference evidence="1" key="1">
    <citation type="submission" date="2023-07" db="EMBL/GenBank/DDBJ databases">
        <authorList>
            <consortium name="CYATHOMIX"/>
        </authorList>
    </citation>
    <scope>NUCLEOTIDE SEQUENCE</scope>
    <source>
        <strain evidence="1">N/A</strain>
    </source>
</reference>
<dbReference type="AlphaFoldDB" id="A0AA36MGZ8"/>
<organism evidence="1 2">
    <name type="scientific">Cylicocyclus nassatus</name>
    <name type="common">Nematode worm</name>
    <dbReference type="NCBI Taxonomy" id="53992"/>
    <lineage>
        <taxon>Eukaryota</taxon>
        <taxon>Metazoa</taxon>
        <taxon>Ecdysozoa</taxon>
        <taxon>Nematoda</taxon>
        <taxon>Chromadorea</taxon>
        <taxon>Rhabditida</taxon>
        <taxon>Rhabditina</taxon>
        <taxon>Rhabditomorpha</taxon>
        <taxon>Strongyloidea</taxon>
        <taxon>Strongylidae</taxon>
        <taxon>Cylicocyclus</taxon>
    </lineage>
</organism>
<accession>A0AA36MGZ8</accession>
<evidence type="ECO:0000313" key="2">
    <source>
        <dbReference type="Proteomes" id="UP001176961"/>
    </source>
</evidence>
<name>A0AA36MGZ8_CYLNA</name>
<evidence type="ECO:0000313" key="1">
    <source>
        <dbReference type="EMBL" id="CAJ0609770.1"/>
    </source>
</evidence>
<sequence>SCHVFQAGFLSSISPSSLSSKSIRGNLGVVCGNLTRLKRKCYIEEEGMIFSGNS</sequence>
<comment type="caution">
    <text evidence="1">The sequence shown here is derived from an EMBL/GenBank/DDBJ whole genome shotgun (WGS) entry which is preliminary data.</text>
</comment>
<dbReference type="Proteomes" id="UP001176961">
    <property type="component" value="Unassembled WGS sequence"/>
</dbReference>
<protein>
    <submittedName>
        <fullName evidence="1">Uncharacterized protein</fullName>
    </submittedName>
</protein>
<gene>
    <name evidence="1" type="ORF">CYNAS_LOCUS21753</name>
</gene>
<dbReference type="EMBL" id="CATQJL010000326">
    <property type="protein sequence ID" value="CAJ0609770.1"/>
    <property type="molecule type" value="Genomic_DNA"/>
</dbReference>
<feature type="non-terminal residue" evidence="1">
    <location>
        <position position="1"/>
    </location>
</feature>
<keyword evidence="2" id="KW-1185">Reference proteome</keyword>